<name>A0A540W4J7_9ACTN</name>
<evidence type="ECO:0000313" key="1">
    <source>
        <dbReference type="EMBL" id="TQF03958.1"/>
    </source>
</evidence>
<dbReference type="OrthoDB" id="9963971at2"/>
<dbReference type="Pfam" id="PF19698">
    <property type="entry name" value="DUF6197"/>
    <property type="match status" value="1"/>
</dbReference>
<dbReference type="EMBL" id="VIGB01000003">
    <property type="protein sequence ID" value="TQF03958.1"/>
    <property type="molecule type" value="Genomic_DNA"/>
</dbReference>
<accession>A0A540W4J7</accession>
<gene>
    <name evidence="1" type="ORF">E6W39_19090</name>
</gene>
<dbReference type="AlphaFoldDB" id="A0A540W4J7"/>
<protein>
    <submittedName>
        <fullName evidence="1">Uncharacterized protein</fullName>
    </submittedName>
</protein>
<reference evidence="1 2" key="1">
    <citation type="submission" date="2019-06" db="EMBL/GenBank/DDBJ databases">
        <title>Description of Kitasatospora acidophila sp. nov. isolated from pine grove soil, and reclassification of Streptomyces novaecaesareae to Kitasatospora novaeceasareae comb. nov.</title>
        <authorList>
            <person name="Kim M.J."/>
        </authorList>
    </citation>
    <scope>NUCLEOTIDE SEQUENCE [LARGE SCALE GENOMIC DNA]</scope>
    <source>
        <strain evidence="1 2">MMS16-CNU292</strain>
    </source>
</reference>
<dbReference type="RefSeq" id="WP_141634558.1">
    <property type="nucleotide sequence ID" value="NZ_VIGB01000003.1"/>
</dbReference>
<dbReference type="Proteomes" id="UP000319103">
    <property type="component" value="Unassembled WGS sequence"/>
</dbReference>
<keyword evidence="2" id="KW-1185">Reference proteome</keyword>
<comment type="caution">
    <text evidence="1">The sequence shown here is derived from an EMBL/GenBank/DDBJ whole genome shotgun (WGS) entry which is preliminary data.</text>
</comment>
<proteinExistence type="predicted"/>
<sequence>MTGKTLPEIYRKAAELVLKIGKNEGEMKHTAIDESGEVECFGYCTMGAVLDTAGELDKFGNYVVSGFVDSPEFLRLATPIADQIVRSGRYPELYYSTDVDRSFWVIANWNDDGYANAKPTAQDVAQLLRETADAVEKEDAK</sequence>
<organism evidence="1 2">
    <name type="scientific">Kitasatospora acidiphila</name>
    <dbReference type="NCBI Taxonomy" id="2567942"/>
    <lineage>
        <taxon>Bacteria</taxon>
        <taxon>Bacillati</taxon>
        <taxon>Actinomycetota</taxon>
        <taxon>Actinomycetes</taxon>
        <taxon>Kitasatosporales</taxon>
        <taxon>Streptomycetaceae</taxon>
        <taxon>Kitasatospora</taxon>
    </lineage>
</organism>
<dbReference type="InterPro" id="IPR045677">
    <property type="entry name" value="DUF6197"/>
</dbReference>
<evidence type="ECO:0000313" key="2">
    <source>
        <dbReference type="Proteomes" id="UP000319103"/>
    </source>
</evidence>